<comment type="caution">
    <text evidence="2">The sequence shown here is derived from an EMBL/GenBank/DDBJ whole genome shotgun (WGS) entry which is preliminary data.</text>
</comment>
<evidence type="ECO:0000313" key="3">
    <source>
        <dbReference type="Proteomes" id="UP001168694"/>
    </source>
</evidence>
<evidence type="ECO:0000313" key="2">
    <source>
        <dbReference type="EMBL" id="MDN4074639.1"/>
    </source>
</evidence>
<keyword evidence="3" id="KW-1185">Reference proteome</keyword>
<dbReference type="Pfam" id="PF14004">
    <property type="entry name" value="DUF4227"/>
    <property type="match status" value="1"/>
</dbReference>
<keyword evidence="1" id="KW-0812">Transmembrane</keyword>
<name>A0ABT8E9Q7_9BACL</name>
<evidence type="ECO:0000256" key="1">
    <source>
        <dbReference type="SAM" id="Phobius"/>
    </source>
</evidence>
<accession>A0ABT8E9Q7</accession>
<dbReference type="Proteomes" id="UP001168694">
    <property type="component" value="Unassembled WGS sequence"/>
</dbReference>
<dbReference type="RefSeq" id="WP_290400755.1">
    <property type="nucleotide sequence ID" value="NZ_JAUHLN010000003.1"/>
</dbReference>
<organism evidence="2 3">
    <name type="scientific">Fictibacillus terranigra</name>
    <dbReference type="NCBI Taxonomy" id="3058424"/>
    <lineage>
        <taxon>Bacteria</taxon>
        <taxon>Bacillati</taxon>
        <taxon>Bacillota</taxon>
        <taxon>Bacilli</taxon>
        <taxon>Bacillales</taxon>
        <taxon>Fictibacillaceae</taxon>
        <taxon>Fictibacillus</taxon>
    </lineage>
</organism>
<keyword evidence="1" id="KW-1133">Transmembrane helix</keyword>
<proteinExistence type="predicted"/>
<dbReference type="EMBL" id="JAUHLN010000003">
    <property type="protein sequence ID" value="MDN4074639.1"/>
    <property type="molecule type" value="Genomic_DNA"/>
</dbReference>
<reference evidence="2" key="1">
    <citation type="submission" date="2023-06" db="EMBL/GenBank/DDBJ databases">
        <title>Draft Genome Sequences of Representative Paenibacillus Polymyxa, Bacillus cereus, Fictibacillus sp., and Brevibacillus agri Strains Isolated from Amazonian Dark Earth.</title>
        <authorList>
            <person name="Pellegrinetti T.A."/>
            <person name="Cunha I.C.M."/>
            <person name="Chaves M.G."/>
            <person name="Freitas A.S."/>
            <person name="Silva A.V.R."/>
            <person name="Tsai S.M."/>
            <person name="Mendes L.W."/>
        </authorList>
    </citation>
    <scope>NUCLEOTIDE SEQUENCE</scope>
    <source>
        <strain evidence="2">CENA-BCM004</strain>
    </source>
</reference>
<keyword evidence="1" id="KW-0472">Membrane</keyword>
<gene>
    <name evidence="2" type="ORF">QYF49_16780</name>
</gene>
<sequence>MRSWLRLCWNASKIFLSFTACTLLFYFGLLWINQEYQDYHRYDVPKGKAVKVFQSDASITGKEESNWLIRLLFFYESSE</sequence>
<protein>
    <submittedName>
        <fullName evidence="2">YqzK family protein</fullName>
    </submittedName>
</protein>
<dbReference type="InterPro" id="IPR025321">
    <property type="entry name" value="DUF4227"/>
</dbReference>
<feature type="transmembrane region" description="Helical" evidence="1">
    <location>
        <begin position="14"/>
        <end position="32"/>
    </location>
</feature>